<evidence type="ECO:0000313" key="2">
    <source>
        <dbReference type="Proteomes" id="UP000789920"/>
    </source>
</evidence>
<organism evidence="1 2">
    <name type="scientific">Racocetra persica</name>
    <dbReference type="NCBI Taxonomy" id="160502"/>
    <lineage>
        <taxon>Eukaryota</taxon>
        <taxon>Fungi</taxon>
        <taxon>Fungi incertae sedis</taxon>
        <taxon>Mucoromycota</taxon>
        <taxon>Glomeromycotina</taxon>
        <taxon>Glomeromycetes</taxon>
        <taxon>Diversisporales</taxon>
        <taxon>Gigasporaceae</taxon>
        <taxon>Racocetra</taxon>
    </lineage>
</organism>
<sequence>QLSEINFNLDIAETLLFLSAIIYERKSNEVRKAHNEIQHANDEIQHAKKIREFCENAYETICKQADDYCGLKFMPLFRIGLSNGDVIRKKAQQIWKDGNPVNIWVTGHSLVIYIYPFLRLIKTNDLMTNYCVLRDTFVFAGPAVGDNDFASSFESTLNQRFEEIRTLWRIVNANDIVPKMPPRYAFNIFSQYVTKSDFRNYFHIGHEIKLFPDGKRPQGIVSNTHSNGRETPNRGENNKTSWFELPNFIRDHYARNYFTAMEQSRRYF</sequence>
<keyword evidence="2" id="KW-1185">Reference proteome</keyword>
<accession>A0ACA9RVW9</accession>
<comment type="caution">
    <text evidence="1">The sequence shown here is derived from an EMBL/GenBank/DDBJ whole genome shotgun (WGS) entry which is preliminary data.</text>
</comment>
<feature type="non-terminal residue" evidence="1">
    <location>
        <position position="1"/>
    </location>
</feature>
<dbReference type="Proteomes" id="UP000789920">
    <property type="component" value="Unassembled WGS sequence"/>
</dbReference>
<evidence type="ECO:0000313" key="1">
    <source>
        <dbReference type="EMBL" id="CAG8813214.1"/>
    </source>
</evidence>
<name>A0ACA9RVW9_9GLOM</name>
<gene>
    <name evidence="1" type="ORF">RPERSI_LOCUS23720</name>
</gene>
<reference evidence="1" key="1">
    <citation type="submission" date="2021-06" db="EMBL/GenBank/DDBJ databases">
        <authorList>
            <person name="Kallberg Y."/>
            <person name="Tangrot J."/>
            <person name="Rosling A."/>
        </authorList>
    </citation>
    <scope>NUCLEOTIDE SEQUENCE</scope>
    <source>
        <strain evidence="1">MA461A</strain>
    </source>
</reference>
<proteinExistence type="predicted"/>
<dbReference type="EMBL" id="CAJVQC010074678">
    <property type="protein sequence ID" value="CAG8813214.1"/>
    <property type="molecule type" value="Genomic_DNA"/>
</dbReference>
<protein>
    <submittedName>
        <fullName evidence="1">838_t:CDS:1</fullName>
    </submittedName>
</protein>